<evidence type="ECO:0000259" key="9">
    <source>
        <dbReference type="PROSITE" id="PS50157"/>
    </source>
</evidence>
<accession>A0A9N8Z5I4</accession>
<feature type="compositionally biased region" description="Polar residues" evidence="8">
    <location>
        <begin position="97"/>
        <end position="111"/>
    </location>
</feature>
<dbReference type="GO" id="GO:0000981">
    <property type="term" value="F:DNA-binding transcription factor activity, RNA polymerase II-specific"/>
    <property type="evidence" value="ECO:0007669"/>
    <property type="project" value="TreeGrafter"/>
</dbReference>
<dbReference type="EMBL" id="CAJVPJ010000102">
    <property type="protein sequence ID" value="CAG8477795.1"/>
    <property type="molecule type" value="Genomic_DNA"/>
</dbReference>
<dbReference type="SMART" id="SM00355">
    <property type="entry name" value="ZnF_C2H2"/>
    <property type="match status" value="7"/>
</dbReference>
<evidence type="ECO:0000313" key="10">
    <source>
        <dbReference type="EMBL" id="CAG8477795.1"/>
    </source>
</evidence>
<proteinExistence type="predicted"/>
<dbReference type="PROSITE" id="PS50157">
    <property type="entry name" value="ZINC_FINGER_C2H2_2"/>
    <property type="match status" value="4"/>
</dbReference>
<dbReference type="PROSITE" id="PS00028">
    <property type="entry name" value="ZINC_FINGER_C2H2_1"/>
    <property type="match status" value="5"/>
</dbReference>
<dbReference type="InterPro" id="IPR013087">
    <property type="entry name" value="Znf_C2H2_type"/>
</dbReference>
<evidence type="ECO:0000313" key="11">
    <source>
        <dbReference type="Proteomes" id="UP000789572"/>
    </source>
</evidence>
<feature type="compositionally biased region" description="Polar residues" evidence="8">
    <location>
        <begin position="144"/>
        <end position="169"/>
    </location>
</feature>
<sequence length="508" mass="56744">MDFQNSAGRQVITSNQPTTFRQVASVSFASQPVYLPSEGYSSYVTQSTPTGYGDNFHRSTIGYGRLFSYVSDSSRCEYCEDNGGDEEKSLTVHSGIPPQTNTLSSSSNTGVSLLHSTPSSPTLSPTSSLTSSSQLSSFQIQSPKTSSDIPLSSSTNEQSSTLRQLTWSHSRPFAPPKPPSVISATTANDASPAPTQPSALPSQTNSAVKRKDPDTSSEARCLWAACAAAFRSIDELIRHVSKLHISGRTKGLFCRWASCSAEKDGSDELINHLCSDHLGTKEYKHLCKWGDCIARFQTFDDLTSHLSEGHVGSGKSKYVCYWEQCERNGRPFSQRQKVMRHMQTHTGDKPYQCNNCNKRFSEANIMTQHMRIHTGERPFKCHYSECGRQFSISGALTIHLRMHTGEKPFQCKFSGCRKRFAESSNLTKHMRIHTGERPFKCPELNCEKAFSRPDQLAPGEEYWTVEISPFYGVSIHDQGEFGHRIIKEEGQESNRILGIDFRKIHLFR</sequence>
<dbReference type="FunFam" id="3.30.160.60:FF:002343">
    <property type="entry name" value="Zinc finger protein 33A"/>
    <property type="match status" value="2"/>
</dbReference>
<feature type="domain" description="C2H2-type" evidence="9">
    <location>
        <begin position="351"/>
        <end position="378"/>
    </location>
</feature>
<feature type="domain" description="C2H2-type" evidence="9">
    <location>
        <begin position="323"/>
        <end position="350"/>
    </location>
</feature>
<dbReference type="InterPro" id="IPR056436">
    <property type="entry name" value="Znf-C2H2_ZIC1-5/GLI1-3-like"/>
</dbReference>
<evidence type="ECO:0000256" key="4">
    <source>
        <dbReference type="ARBA" id="ARBA00022771"/>
    </source>
</evidence>
<keyword evidence="5" id="KW-0862">Zinc</keyword>
<dbReference type="FunFam" id="3.30.160.60:FF:000125">
    <property type="entry name" value="Putative zinc finger protein 143"/>
    <property type="match status" value="1"/>
</dbReference>
<dbReference type="GO" id="GO:0005634">
    <property type="term" value="C:nucleus"/>
    <property type="evidence" value="ECO:0007669"/>
    <property type="project" value="UniProtKB-SubCell"/>
</dbReference>
<evidence type="ECO:0000256" key="3">
    <source>
        <dbReference type="ARBA" id="ARBA00022737"/>
    </source>
</evidence>
<feature type="region of interest" description="Disordered" evidence="8">
    <location>
        <begin position="94"/>
        <end position="213"/>
    </location>
</feature>
<dbReference type="InterPro" id="IPR043359">
    <property type="entry name" value="GLI-like"/>
</dbReference>
<protein>
    <submittedName>
        <fullName evidence="10">4618_t:CDS:1</fullName>
    </submittedName>
</protein>
<evidence type="ECO:0000256" key="8">
    <source>
        <dbReference type="SAM" id="MobiDB-lite"/>
    </source>
</evidence>
<dbReference type="Proteomes" id="UP000789572">
    <property type="component" value="Unassembled WGS sequence"/>
</dbReference>
<dbReference type="Pfam" id="PF00096">
    <property type="entry name" value="zf-C2H2"/>
    <property type="match status" value="3"/>
</dbReference>
<dbReference type="GO" id="GO:0007224">
    <property type="term" value="P:smoothened signaling pathway"/>
    <property type="evidence" value="ECO:0007669"/>
    <property type="project" value="TreeGrafter"/>
</dbReference>
<evidence type="ECO:0000256" key="1">
    <source>
        <dbReference type="ARBA" id="ARBA00004123"/>
    </source>
</evidence>
<evidence type="ECO:0000256" key="2">
    <source>
        <dbReference type="ARBA" id="ARBA00022723"/>
    </source>
</evidence>
<dbReference type="SUPFAM" id="SSF57667">
    <property type="entry name" value="beta-beta-alpha zinc fingers"/>
    <property type="match status" value="4"/>
</dbReference>
<keyword evidence="6" id="KW-0539">Nucleus</keyword>
<feature type="compositionally biased region" description="Polar residues" evidence="8">
    <location>
        <begin position="196"/>
        <end position="207"/>
    </location>
</feature>
<name>A0A9N8Z5I4_9GLOM</name>
<evidence type="ECO:0000256" key="6">
    <source>
        <dbReference type="ARBA" id="ARBA00023242"/>
    </source>
</evidence>
<dbReference type="OrthoDB" id="3437960at2759"/>
<keyword evidence="3" id="KW-0677">Repeat</keyword>
<dbReference type="AlphaFoldDB" id="A0A9N8Z5I4"/>
<feature type="compositionally biased region" description="Low complexity" evidence="8">
    <location>
        <begin position="112"/>
        <end position="143"/>
    </location>
</feature>
<keyword evidence="4 7" id="KW-0863">Zinc-finger</keyword>
<dbReference type="Pfam" id="PF23561">
    <property type="entry name" value="zf-C2H2_15"/>
    <property type="match status" value="1"/>
</dbReference>
<keyword evidence="2" id="KW-0479">Metal-binding</keyword>
<dbReference type="PANTHER" id="PTHR45718">
    <property type="entry name" value="TRANSCRIPTIONAL ACTIVATOR CUBITUS INTERRUPTUS"/>
    <property type="match status" value="1"/>
</dbReference>
<comment type="caution">
    <text evidence="10">The sequence shown here is derived from an EMBL/GenBank/DDBJ whole genome shotgun (WGS) entry which is preliminary data.</text>
</comment>
<dbReference type="GO" id="GO:0000978">
    <property type="term" value="F:RNA polymerase II cis-regulatory region sequence-specific DNA binding"/>
    <property type="evidence" value="ECO:0007669"/>
    <property type="project" value="TreeGrafter"/>
</dbReference>
<reference evidence="10" key="1">
    <citation type="submission" date="2021-06" db="EMBL/GenBank/DDBJ databases">
        <authorList>
            <person name="Kallberg Y."/>
            <person name="Tangrot J."/>
            <person name="Rosling A."/>
        </authorList>
    </citation>
    <scope>NUCLEOTIDE SEQUENCE</scope>
    <source>
        <strain evidence="10">IA702</strain>
    </source>
</reference>
<organism evidence="10 11">
    <name type="scientific">Paraglomus occultum</name>
    <dbReference type="NCBI Taxonomy" id="144539"/>
    <lineage>
        <taxon>Eukaryota</taxon>
        <taxon>Fungi</taxon>
        <taxon>Fungi incertae sedis</taxon>
        <taxon>Mucoromycota</taxon>
        <taxon>Glomeromycotina</taxon>
        <taxon>Glomeromycetes</taxon>
        <taxon>Paraglomerales</taxon>
        <taxon>Paraglomeraceae</taxon>
        <taxon>Paraglomus</taxon>
    </lineage>
</organism>
<comment type="subcellular location">
    <subcellularLocation>
        <location evidence="1">Nucleus</location>
    </subcellularLocation>
</comment>
<dbReference type="PANTHER" id="PTHR45718:SF4">
    <property type="entry name" value="TRANSCRIPTIONAL ACTIVATOR CUBITUS INTERRUPTUS"/>
    <property type="match status" value="1"/>
</dbReference>
<keyword evidence="11" id="KW-1185">Reference proteome</keyword>
<feature type="domain" description="C2H2-type" evidence="9">
    <location>
        <begin position="379"/>
        <end position="408"/>
    </location>
</feature>
<dbReference type="InterPro" id="IPR036236">
    <property type="entry name" value="Znf_C2H2_sf"/>
</dbReference>
<evidence type="ECO:0000256" key="7">
    <source>
        <dbReference type="PROSITE-ProRule" id="PRU00042"/>
    </source>
</evidence>
<evidence type="ECO:0000256" key="5">
    <source>
        <dbReference type="ARBA" id="ARBA00022833"/>
    </source>
</evidence>
<dbReference type="GO" id="GO:0008270">
    <property type="term" value="F:zinc ion binding"/>
    <property type="evidence" value="ECO:0007669"/>
    <property type="project" value="UniProtKB-KW"/>
</dbReference>
<gene>
    <name evidence="10" type="ORF">POCULU_LOCUS1375</name>
</gene>
<dbReference type="Gene3D" id="3.30.160.60">
    <property type="entry name" value="Classic Zinc Finger"/>
    <property type="match status" value="7"/>
</dbReference>
<feature type="domain" description="C2H2-type" evidence="9">
    <location>
        <begin position="409"/>
        <end position="438"/>
    </location>
</feature>